<keyword evidence="12" id="KW-1185">Reference proteome</keyword>
<evidence type="ECO:0000256" key="3">
    <source>
        <dbReference type="ARBA" id="ARBA00022670"/>
    </source>
</evidence>
<dbReference type="CTD" id="84236"/>
<feature type="region of interest" description="Disordered" evidence="8">
    <location>
        <begin position="247"/>
        <end position="325"/>
    </location>
</feature>
<keyword evidence="3" id="KW-0645">Protease</keyword>
<dbReference type="Proteomes" id="UP000007110">
    <property type="component" value="Unassembled WGS sequence"/>
</dbReference>
<organism evidence="11 12">
    <name type="scientific">Strongylocentrotus purpuratus</name>
    <name type="common">Purple sea urchin</name>
    <dbReference type="NCBI Taxonomy" id="7668"/>
    <lineage>
        <taxon>Eukaryota</taxon>
        <taxon>Metazoa</taxon>
        <taxon>Echinodermata</taxon>
        <taxon>Eleutherozoa</taxon>
        <taxon>Echinozoa</taxon>
        <taxon>Echinoidea</taxon>
        <taxon>Euechinoidea</taxon>
        <taxon>Echinacea</taxon>
        <taxon>Camarodonta</taxon>
        <taxon>Echinidea</taxon>
        <taxon>Strongylocentrotidae</taxon>
        <taxon>Strongylocentrotus</taxon>
    </lineage>
</organism>
<reference evidence="12" key="1">
    <citation type="submission" date="2015-02" db="EMBL/GenBank/DDBJ databases">
        <title>Genome sequencing for Strongylocentrotus purpuratus.</title>
        <authorList>
            <person name="Murali S."/>
            <person name="Liu Y."/>
            <person name="Vee V."/>
            <person name="English A."/>
            <person name="Wang M."/>
            <person name="Skinner E."/>
            <person name="Han Y."/>
            <person name="Muzny D.M."/>
            <person name="Worley K.C."/>
            <person name="Gibbs R.A."/>
        </authorList>
    </citation>
    <scope>NUCLEOTIDE SEQUENCE</scope>
</reference>
<dbReference type="InterPro" id="IPR035952">
    <property type="entry name" value="Rhomboid-like_sf"/>
</dbReference>
<dbReference type="GeneID" id="574955"/>
<dbReference type="FunFam" id="1.20.1540.10:FF:000008">
    <property type="entry name" value="RHOMBOID-like protein 13"/>
    <property type="match status" value="1"/>
</dbReference>
<evidence type="ECO:0000259" key="10">
    <source>
        <dbReference type="Pfam" id="PF01694"/>
    </source>
</evidence>
<proteinExistence type="inferred from homology"/>
<feature type="compositionally biased region" description="Basic and acidic residues" evidence="8">
    <location>
        <begin position="401"/>
        <end position="413"/>
    </location>
</feature>
<evidence type="ECO:0000313" key="12">
    <source>
        <dbReference type="Proteomes" id="UP000007110"/>
    </source>
</evidence>
<keyword evidence="4 9" id="KW-0812">Transmembrane</keyword>
<dbReference type="GO" id="GO:0016020">
    <property type="term" value="C:membrane"/>
    <property type="evidence" value="ECO:0007669"/>
    <property type="project" value="UniProtKB-SubCell"/>
</dbReference>
<evidence type="ECO:0000256" key="2">
    <source>
        <dbReference type="ARBA" id="ARBA00009045"/>
    </source>
</evidence>
<sequence>MFRPRRRGMQRQQGLGLLLLLHQLYRVGFDRIPPVTLATIVANVLIYLRVLNPYIKTVIRSPSIQNICVSSAHVWYKGDWPRLFLAAWFHLDDFHLYFNMVSLVWKGISLERKFGSPYFAYLIVVFCFLTNGLLVALNVGLAELLEDSSHIVSCAAGFSGVLFALKVLTTTYTPVQNQRIMGLFSVPSRWACWVELVLIQLIVPRASFTGHLAGILVGLAYVKGPLKLLMDALWNLFTTVLSGNPAQGARYQPRADTTGFREGGPPPRTNQAYAGRGYATGSGAGTAQSRPRPSDYPHNTGMGSTSGGASTSAPTLPNYHADDYTGGLSEEEQIRAATRQSMNNDSGHSNRRRGDRPMPSAPSYSGNDDTPHLYPDLSRERGAPPQPYPQNGAHPSGISAEELRRRRLANLDR</sequence>
<feature type="transmembrane region" description="Helical" evidence="9">
    <location>
        <begin position="118"/>
        <end position="137"/>
    </location>
</feature>
<dbReference type="OMA" id="IWFAYII"/>
<dbReference type="RefSeq" id="XP_030837643.1">
    <property type="nucleotide sequence ID" value="XM_030981783.1"/>
</dbReference>
<dbReference type="SUPFAM" id="SSF144091">
    <property type="entry name" value="Rhomboid-like"/>
    <property type="match status" value="1"/>
</dbReference>
<comment type="similarity">
    <text evidence="2">Belongs to the peptidase S54 family.</text>
</comment>
<dbReference type="InterPro" id="IPR022764">
    <property type="entry name" value="Peptidase_S54_rhomboid_dom"/>
</dbReference>
<evidence type="ECO:0000256" key="1">
    <source>
        <dbReference type="ARBA" id="ARBA00004141"/>
    </source>
</evidence>
<evidence type="ECO:0000256" key="7">
    <source>
        <dbReference type="ARBA" id="ARBA00023136"/>
    </source>
</evidence>
<accession>A0A7M7NJR9</accession>
<dbReference type="EnsemblMetazoa" id="XM_030981783">
    <property type="protein sequence ID" value="XP_030837643"/>
    <property type="gene ID" value="LOC574955"/>
</dbReference>
<dbReference type="AlphaFoldDB" id="A0A7M7NJR9"/>
<evidence type="ECO:0000256" key="5">
    <source>
        <dbReference type="ARBA" id="ARBA00022801"/>
    </source>
</evidence>
<reference evidence="11" key="2">
    <citation type="submission" date="2021-01" db="UniProtKB">
        <authorList>
            <consortium name="EnsemblMetazoa"/>
        </authorList>
    </citation>
    <scope>IDENTIFICATION</scope>
</reference>
<name>A0A7M7NJR9_STRPU</name>
<dbReference type="PANTHER" id="PTHR43066">
    <property type="entry name" value="RHOMBOID-RELATED PROTEIN"/>
    <property type="match status" value="1"/>
</dbReference>
<protein>
    <recommendedName>
        <fullName evidence="10">Peptidase S54 rhomboid domain-containing protein</fullName>
    </recommendedName>
</protein>
<dbReference type="KEGG" id="spu:574955"/>
<keyword evidence="7 9" id="KW-0472">Membrane</keyword>
<dbReference type="InParanoid" id="A0A7M7NJR9"/>
<evidence type="ECO:0000256" key="6">
    <source>
        <dbReference type="ARBA" id="ARBA00022989"/>
    </source>
</evidence>
<evidence type="ECO:0000256" key="9">
    <source>
        <dbReference type="SAM" id="Phobius"/>
    </source>
</evidence>
<dbReference type="Gene3D" id="1.20.1540.10">
    <property type="entry name" value="Rhomboid-like"/>
    <property type="match status" value="1"/>
</dbReference>
<dbReference type="PANTHER" id="PTHR43066:SF1">
    <property type="entry name" value="RHOMBOID PROTEIN 2"/>
    <property type="match status" value="1"/>
</dbReference>
<dbReference type="GO" id="GO:0004252">
    <property type="term" value="F:serine-type endopeptidase activity"/>
    <property type="evidence" value="ECO:0000318"/>
    <property type="project" value="GO_Central"/>
</dbReference>
<dbReference type="Pfam" id="PF01694">
    <property type="entry name" value="Rhomboid"/>
    <property type="match status" value="1"/>
</dbReference>
<feature type="domain" description="Peptidase S54 rhomboid" evidence="10">
    <location>
        <begin position="78"/>
        <end position="222"/>
    </location>
</feature>
<dbReference type="OrthoDB" id="10257275at2759"/>
<evidence type="ECO:0000256" key="4">
    <source>
        <dbReference type="ARBA" id="ARBA00022692"/>
    </source>
</evidence>
<dbReference type="GO" id="GO:0006508">
    <property type="term" value="P:proteolysis"/>
    <property type="evidence" value="ECO:0007669"/>
    <property type="project" value="UniProtKB-KW"/>
</dbReference>
<feature type="region of interest" description="Disordered" evidence="8">
    <location>
        <begin position="338"/>
        <end position="413"/>
    </location>
</feature>
<keyword evidence="6 9" id="KW-1133">Transmembrane helix</keyword>
<comment type="subcellular location">
    <subcellularLocation>
        <location evidence="1">Membrane</location>
        <topology evidence="1">Multi-pass membrane protein</topology>
    </subcellularLocation>
</comment>
<keyword evidence="5" id="KW-0378">Hydrolase</keyword>
<feature type="compositionally biased region" description="Low complexity" evidence="8">
    <location>
        <begin position="300"/>
        <end position="315"/>
    </location>
</feature>
<evidence type="ECO:0000313" key="11">
    <source>
        <dbReference type="EnsemblMetazoa" id="XP_030837643"/>
    </source>
</evidence>
<evidence type="ECO:0000256" key="8">
    <source>
        <dbReference type="SAM" id="MobiDB-lite"/>
    </source>
</evidence>
<feature type="compositionally biased region" description="Polar residues" evidence="8">
    <location>
        <begin position="338"/>
        <end position="347"/>
    </location>
</feature>
<feature type="transmembrane region" description="Helical" evidence="9">
    <location>
        <begin position="149"/>
        <end position="168"/>
    </location>
</feature>